<dbReference type="Proteomes" id="UP001162156">
    <property type="component" value="Unassembled WGS sequence"/>
</dbReference>
<comment type="caution">
    <text evidence="1">The sequence shown here is derived from an EMBL/GenBank/DDBJ whole genome shotgun (WGS) entry which is preliminary data.</text>
</comment>
<dbReference type="GO" id="GO:0003676">
    <property type="term" value="F:nucleic acid binding"/>
    <property type="evidence" value="ECO:0007669"/>
    <property type="project" value="InterPro"/>
</dbReference>
<accession>A0AAV8WMS2</accession>
<dbReference type="InterPro" id="IPR036875">
    <property type="entry name" value="Znf_CCHC_sf"/>
</dbReference>
<evidence type="ECO:0000313" key="1">
    <source>
        <dbReference type="EMBL" id="KAJ8927833.1"/>
    </source>
</evidence>
<dbReference type="EMBL" id="JANEYF010005525">
    <property type="protein sequence ID" value="KAJ8927833.1"/>
    <property type="molecule type" value="Genomic_DNA"/>
</dbReference>
<protein>
    <recommendedName>
        <fullName evidence="3">Nucleic-acid-binding protein from mobile element jockey</fullName>
    </recommendedName>
</protein>
<evidence type="ECO:0000313" key="2">
    <source>
        <dbReference type="Proteomes" id="UP001162156"/>
    </source>
</evidence>
<dbReference type="SUPFAM" id="SSF57756">
    <property type="entry name" value="Retrovirus zinc finger-like domains"/>
    <property type="match status" value="1"/>
</dbReference>
<sequence length="131" mass="14860">MKFTRVKLQVRPYIPSPLRCVRCQLFGHIALKCTQKPKCVCGKTTHEGKPCETPYKCEGTHSARHPKCSKYLQEVAIQKVKITEKLSYAEAKMKVIINTRIPGLSYAQSMQSPTNSAMEPRIIKELLPQLT</sequence>
<organism evidence="1 2">
    <name type="scientific">Rhamnusium bicolor</name>
    <dbReference type="NCBI Taxonomy" id="1586634"/>
    <lineage>
        <taxon>Eukaryota</taxon>
        <taxon>Metazoa</taxon>
        <taxon>Ecdysozoa</taxon>
        <taxon>Arthropoda</taxon>
        <taxon>Hexapoda</taxon>
        <taxon>Insecta</taxon>
        <taxon>Pterygota</taxon>
        <taxon>Neoptera</taxon>
        <taxon>Endopterygota</taxon>
        <taxon>Coleoptera</taxon>
        <taxon>Polyphaga</taxon>
        <taxon>Cucujiformia</taxon>
        <taxon>Chrysomeloidea</taxon>
        <taxon>Cerambycidae</taxon>
        <taxon>Lepturinae</taxon>
        <taxon>Rhagiini</taxon>
        <taxon>Rhamnusium</taxon>
    </lineage>
</organism>
<dbReference type="AlphaFoldDB" id="A0AAV8WMS2"/>
<proteinExistence type="predicted"/>
<reference evidence="1" key="1">
    <citation type="journal article" date="2023" name="Insect Mol. Biol.">
        <title>Genome sequencing provides insights into the evolution of gene families encoding plant cell wall-degrading enzymes in longhorned beetles.</title>
        <authorList>
            <person name="Shin N.R."/>
            <person name="Okamura Y."/>
            <person name="Kirsch R."/>
            <person name="Pauchet Y."/>
        </authorList>
    </citation>
    <scope>NUCLEOTIDE SEQUENCE</scope>
    <source>
        <strain evidence="1">RBIC_L_NR</strain>
    </source>
</reference>
<evidence type="ECO:0008006" key="3">
    <source>
        <dbReference type="Google" id="ProtNLM"/>
    </source>
</evidence>
<gene>
    <name evidence="1" type="ORF">NQ314_019660</name>
</gene>
<name>A0AAV8WMS2_9CUCU</name>
<keyword evidence="2" id="KW-1185">Reference proteome</keyword>
<dbReference type="GO" id="GO:0008270">
    <property type="term" value="F:zinc ion binding"/>
    <property type="evidence" value="ECO:0007669"/>
    <property type="project" value="InterPro"/>
</dbReference>